<accession>A0AAD9YZI6</accession>
<evidence type="ECO:0000313" key="1">
    <source>
        <dbReference type="EMBL" id="KAK2780564.1"/>
    </source>
</evidence>
<dbReference type="EMBL" id="VYYT01000001">
    <property type="protein sequence ID" value="KAK2780564.1"/>
    <property type="molecule type" value="Genomic_DNA"/>
</dbReference>
<name>A0AAD9YZI6_COLKA</name>
<evidence type="ECO:0000313" key="2">
    <source>
        <dbReference type="Proteomes" id="UP001281614"/>
    </source>
</evidence>
<gene>
    <name evidence="1" type="ORF">CKAH01_00508</name>
</gene>
<comment type="caution">
    <text evidence="1">The sequence shown here is derived from an EMBL/GenBank/DDBJ whole genome shotgun (WGS) entry which is preliminary data.</text>
</comment>
<dbReference type="SUPFAM" id="SSF54909">
    <property type="entry name" value="Dimeric alpha+beta barrel"/>
    <property type="match status" value="1"/>
</dbReference>
<dbReference type="Proteomes" id="UP001281614">
    <property type="component" value="Unassembled WGS sequence"/>
</dbReference>
<dbReference type="AlphaFoldDB" id="A0AAD9YZI6"/>
<evidence type="ECO:0008006" key="3">
    <source>
        <dbReference type="Google" id="ProtNLM"/>
    </source>
</evidence>
<organism evidence="1 2">
    <name type="scientific">Colletotrichum kahawae</name>
    <name type="common">Coffee berry disease fungus</name>
    <dbReference type="NCBI Taxonomy" id="34407"/>
    <lineage>
        <taxon>Eukaryota</taxon>
        <taxon>Fungi</taxon>
        <taxon>Dikarya</taxon>
        <taxon>Ascomycota</taxon>
        <taxon>Pezizomycotina</taxon>
        <taxon>Sordariomycetes</taxon>
        <taxon>Hypocreomycetidae</taxon>
        <taxon>Glomerellales</taxon>
        <taxon>Glomerellaceae</taxon>
        <taxon>Colletotrichum</taxon>
        <taxon>Colletotrichum gloeosporioides species complex</taxon>
    </lineage>
</organism>
<keyword evidence="2" id="KW-1185">Reference proteome</keyword>
<protein>
    <recommendedName>
        <fullName evidence="3">ABM domain-containing protein</fullName>
    </recommendedName>
</protein>
<dbReference type="Gene3D" id="3.30.70.100">
    <property type="match status" value="1"/>
</dbReference>
<reference evidence="1" key="1">
    <citation type="submission" date="2023-02" db="EMBL/GenBank/DDBJ databases">
        <title>Colletotrichum kahawae CIFC_Que2 genome sequencing and assembly.</title>
        <authorList>
            <person name="Baroncelli R."/>
        </authorList>
    </citation>
    <scope>NUCLEOTIDE SEQUENCE</scope>
    <source>
        <strain evidence="1">CIFC_Que2</strain>
    </source>
</reference>
<sequence>MEKGDGSDDGLHQVKELLQAQCEAVHGKENYALRFSLTEQIETESPEFCLFETYTSKEATDLHLAQPHFKQLMSTLQDEKLLVKAPSVWKTKSVAGFDLDRNCMPAL</sequence>
<dbReference type="InterPro" id="IPR011008">
    <property type="entry name" value="Dimeric_a/b-barrel"/>
</dbReference>
<proteinExistence type="predicted"/>